<comment type="caution">
    <text evidence="4">The sequence shown here is derived from an EMBL/GenBank/DDBJ whole genome shotgun (WGS) entry which is preliminary data.</text>
</comment>
<dbReference type="Proteomes" id="UP000316343">
    <property type="component" value="Unassembled WGS sequence"/>
</dbReference>
<dbReference type="CDD" id="cd00082">
    <property type="entry name" value="HisKA"/>
    <property type="match status" value="1"/>
</dbReference>
<dbReference type="Pfam" id="PF00512">
    <property type="entry name" value="HisKA"/>
    <property type="match status" value="1"/>
</dbReference>
<name>A0A547P8V8_9SPHN</name>
<keyword evidence="4" id="KW-0808">Transferase</keyword>
<keyword evidence="5" id="KW-1185">Reference proteome</keyword>
<keyword evidence="4" id="KW-0418">Kinase</keyword>
<evidence type="ECO:0000313" key="4">
    <source>
        <dbReference type="EMBL" id="TRD10494.1"/>
    </source>
</evidence>
<dbReference type="Gene3D" id="1.10.287.130">
    <property type="match status" value="1"/>
</dbReference>
<dbReference type="AlphaFoldDB" id="A0A547P8V8"/>
<feature type="domain" description="Signal transduction histidine kinase dimerisation/phosphoacceptor" evidence="3">
    <location>
        <begin position="364"/>
        <end position="432"/>
    </location>
</feature>
<sequence length="602" mass="65138">MFFDDRLATVLRQRTTSEAGARTQFRQLLDILGNRKFAPQDDRSASLIAAAWMRMDALAEELPAADRAAMIRETGWRFRSPDLAAHLADHEPEVASAALNRAQLSAEDWETLIPRLPVRARGFLRLRRDLPVDTDVLLERLGIHDRGLPSPSAPVKDTDAGENEPIANIPVEIEQAQSGSFEQDELSPIHDPAQTGAANAMPPFDANDTGRSEISALVERIAQFRRTRESTPMDAERSPKLPLGLDESHAAGVRRITAFGFTADPAGRIEWAETEAAAMVIGTRLVPLPILGSRDSESPLERSFYRRLPITQATFEMRGADAVAGEWIVDAQPSFTDDGSFSGYIGRFRRPAFDHSAASGPAAREADRIRQLLHELRTPVTAVQGYAEVIQQQLFGPAPHDYRALAAAIAADAARILSGFEELDRLAKLETGAMVMEPGEADLSALAYATSNQLGQVLSARMAGIDFEDEPEGPIFIALHTDDAESLLWRLLATLGGSCASGEMLIAALETGHSEARLTCELPAQLMAEDDIFAAEVKPISSTINAGLFGAGFALRLARAEAQAAGGKLTVNDDTLTLTLPLLTARQALPSHSECDEQDNAA</sequence>
<evidence type="ECO:0000313" key="5">
    <source>
        <dbReference type="Proteomes" id="UP000316343"/>
    </source>
</evidence>
<dbReference type="EC" id="2.7.13.3" evidence="2"/>
<proteinExistence type="predicted"/>
<organism evidence="4 5">
    <name type="scientific">Erythrobacter insulae</name>
    <dbReference type="NCBI Taxonomy" id="2584124"/>
    <lineage>
        <taxon>Bacteria</taxon>
        <taxon>Pseudomonadati</taxon>
        <taxon>Pseudomonadota</taxon>
        <taxon>Alphaproteobacteria</taxon>
        <taxon>Sphingomonadales</taxon>
        <taxon>Erythrobacteraceae</taxon>
        <taxon>Erythrobacter/Porphyrobacter group</taxon>
        <taxon>Erythrobacter</taxon>
    </lineage>
</organism>
<evidence type="ECO:0000259" key="3">
    <source>
        <dbReference type="SMART" id="SM00388"/>
    </source>
</evidence>
<dbReference type="SMART" id="SM00388">
    <property type="entry name" value="HisKA"/>
    <property type="match status" value="1"/>
</dbReference>
<dbReference type="RefSeq" id="WP_142786756.1">
    <property type="nucleotide sequence ID" value="NZ_VHJK01000001.1"/>
</dbReference>
<dbReference type="EMBL" id="VHJK01000001">
    <property type="protein sequence ID" value="TRD10494.1"/>
    <property type="molecule type" value="Genomic_DNA"/>
</dbReference>
<dbReference type="GO" id="GO:0000155">
    <property type="term" value="F:phosphorelay sensor kinase activity"/>
    <property type="evidence" value="ECO:0007669"/>
    <property type="project" value="InterPro"/>
</dbReference>
<dbReference type="SUPFAM" id="SSF47384">
    <property type="entry name" value="Homodimeric domain of signal transducing histidine kinase"/>
    <property type="match status" value="1"/>
</dbReference>
<comment type="catalytic activity">
    <reaction evidence="1">
        <text>ATP + protein L-histidine = ADP + protein N-phospho-L-histidine.</text>
        <dbReference type="EC" id="2.7.13.3"/>
    </reaction>
</comment>
<accession>A0A547P8V8</accession>
<dbReference type="OrthoDB" id="9813151at2"/>
<evidence type="ECO:0000256" key="1">
    <source>
        <dbReference type="ARBA" id="ARBA00000085"/>
    </source>
</evidence>
<dbReference type="InterPro" id="IPR036097">
    <property type="entry name" value="HisK_dim/P_sf"/>
</dbReference>
<protein>
    <recommendedName>
        <fullName evidence="2">histidine kinase</fullName>
        <ecNumber evidence="2">2.7.13.3</ecNumber>
    </recommendedName>
</protein>
<reference evidence="4 5" key="1">
    <citation type="submission" date="2019-06" db="EMBL/GenBank/DDBJ databases">
        <title>Erythrobacter insulae sp. nov., isolated from a tidal flat.</title>
        <authorList>
            <person name="Yoon J.-H."/>
        </authorList>
    </citation>
    <scope>NUCLEOTIDE SEQUENCE [LARGE SCALE GENOMIC DNA]</scope>
    <source>
        <strain evidence="4 5">JBTF-M21</strain>
    </source>
</reference>
<dbReference type="InterPro" id="IPR003661">
    <property type="entry name" value="HisK_dim/P_dom"/>
</dbReference>
<evidence type="ECO:0000256" key="2">
    <source>
        <dbReference type="ARBA" id="ARBA00012438"/>
    </source>
</evidence>
<gene>
    <name evidence="4" type="ORF">FGU71_00490</name>
</gene>